<keyword evidence="2" id="KW-0812">Transmembrane</keyword>
<protein>
    <submittedName>
        <fullName evidence="3">Uncharacterized protein</fullName>
    </submittedName>
</protein>
<feature type="compositionally biased region" description="Basic and acidic residues" evidence="1">
    <location>
        <begin position="342"/>
        <end position="356"/>
    </location>
</feature>
<feature type="transmembrane region" description="Helical" evidence="2">
    <location>
        <begin position="385"/>
        <end position="404"/>
    </location>
</feature>
<reference evidence="3 4" key="1">
    <citation type="journal article" date="2019" name="Sci. Rep.">
        <title>Comparative genomics of chytrid fungi reveal insights into the obligate biotrophic and pathogenic lifestyle of Synchytrium endobioticum.</title>
        <authorList>
            <person name="van de Vossenberg B.T.L.H."/>
            <person name="Warris S."/>
            <person name="Nguyen H.D.T."/>
            <person name="van Gent-Pelzer M.P.E."/>
            <person name="Joly D.L."/>
            <person name="van de Geest H.C."/>
            <person name="Bonants P.J.M."/>
            <person name="Smith D.S."/>
            <person name="Levesque C.A."/>
            <person name="van der Lee T.A.J."/>
        </authorList>
    </citation>
    <scope>NUCLEOTIDE SEQUENCE [LARGE SCALE GENOMIC DNA]</scope>
    <source>
        <strain evidence="3 4">JEL517</strain>
    </source>
</reference>
<dbReference type="AlphaFoldDB" id="A0A507BSF8"/>
<dbReference type="EMBL" id="QEAO01000072">
    <property type="protein sequence ID" value="TPX30388.1"/>
    <property type="molecule type" value="Genomic_DNA"/>
</dbReference>
<proteinExistence type="predicted"/>
<dbReference type="GeneID" id="42007269"/>
<feature type="transmembrane region" description="Helical" evidence="2">
    <location>
        <begin position="43"/>
        <end position="76"/>
    </location>
</feature>
<feature type="compositionally biased region" description="Basic and acidic residues" evidence="1">
    <location>
        <begin position="225"/>
        <end position="248"/>
    </location>
</feature>
<feature type="region of interest" description="Disordered" evidence="1">
    <location>
        <begin position="223"/>
        <end position="261"/>
    </location>
</feature>
<comment type="caution">
    <text evidence="3">The sequence shown here is derived from an EMBL/GenBank/DDBJ whole genome shotgun (WGS) entry which is preliminary data.</text>
</comment>
<keyword evidence="2" id="KW-0472">Membrane</keyword>
<sequence length="500" mass="54358">MKNDAGHHHVSKFVKRADEKVDNEEITTVSTADGNEQTGFRLLLFGLGLTIVFAAGIVSLGLSIIGGTFILTLFAIWNGVKLYKPETYEKASDSLHQTISKASSHVKERLSQGKEFVEKAYTGAKDATVSRFAQLKDRFRGDRNDDTSSEGKEIEEEPVVVEDVKRHSLTQTESVLKVFKDGETIVMAESGFSIGIESKKESSQVVDEDEKYVSLLEVAEPGTLTRDESQKESPKVVDGEKDLRRLDSQKGSSKNLEVDHPLSATFASKDTLHEELSSGDASSFVKDTTDAETETAETAVDSTLASSGAEPQDLSAVSRNEVAHLAHNTGGDSTNPDSTTAAHDDHRNTMNDLHRGSMNDPLGIDMTNNTSSSAPMPPLSKNQRFPPWVIGGGFLGAGAACVFAPKHVLELSLTRPVLDDLHVVLMRCFGAQAMLVGLTWSLIKPTRRAYQYFGAAMLPFFAFDYWAINSGLFTSLIWADVVGNVVFLSTCMHGASICID</sequence>
<feature type="transmembrane region" description="Helical" evidence="2">
    <location>
        <begin position="424"/>
        <end position="443"/>
    </location>
</feature>
<evidence type="ECO:0000313" key="3">
    <source>
        <dbReference type="EMBL" id="TPX30388.1"/>
    </source>
</evidence>
<dbReference type="RefSeq" id="XP_031022060.1">
    <property type="nucleotide sequence ID" value="XM_031171972.1"/>
</dbReference>
<keyword evidence="4" id="KW-1185">Reference proteome</keyword>
<dbReference type="OrthoDB" id="2145250at2759"/>
<organism evidence="3 4">
    <name type="scientific">Synchytrium microbalum</name>
    <dbReference type="NCBI Taxonomy" id="1806994"/>
    <lineage>
        <taxon>Eukaryota</taxon>
        <taxon>Fungi</taxon>
        <taxon>Fungi incertae sedis</taxon>
        <taxon>Chytridiomycota</taxon>
        <taxon>Chytridiomycota incertae sedis</taxon>
        <taxon>Chytridiomycetes</taxon>
        <taxon>Synchytriales</taxon>
        <taxon>Synchytriaceae</taxon>
        <taxon>Synchytrium</taxon>
    </lineage>
</organism>
<evidence type="ECO:0000256" key="2">
    <source>
        <dbReference type="SAM" id="Phobius"/>
    </source>
</evidence>
<feature type="region of interest" description="Disordered" evidence="1">
    <location>
        <begin position="273"/>
        <end position="356"/>
    </location>
</feature>
<gene>
    <name evidence="3" type="ORF">SmJEL517_g06046</name>
</gene>
<name>A0A507BSF8_9FUNG</name>
<keyword evidence="2" id="KW-1133">Transmembrane helix</keyword>
<evidence type="ECO:0000313" key="4">
    <source>
        <dbReference type="Proteomes" id="UP000319731"/>
    </source>
</evidence>
<evidence type="ECO:0000256" key="1">
    <source>
        <dbReference type="SAM" id="MobiDB-lite"/>
    </source>
</evidence>
<feature type="compositionally biased region" description="Polar residues" evidence="1">
    <location>
        <begin position="330"/>
        <end position="341"/>
    </location>
</feature>
<dbReference type="Proteomes" id="UP000319731">
    <property type="component" value="Unassembled WGS sequence"/>
</dbReference>
<accession>A0A507BSF8</accession>